<name>B0EF43_ENTDS</name>
<feature type="coiled-coil region" evidence="1">
    <location>
        <begin position="247"/>
        <end position="281"/>
    </location>
</feature>
<dbReference type="OrthoDB" id="295029at2759"/>
<keyword evidence="1" id="KW-0175">Coiled coil</keyword>
<protein>
    <submittedName>
        <fullName evidence="2">Uncharacterized protein</fullName>
    </submittedName>
</protein>
<keyword evidence="3" id="KW-1185">Reference proteome</keyword>
<evidence type="ECO:0000313" key="3">
    <source>
        <dbReference type="Proteomes" id="UP000008076"/>
    </source>
</evidence>
<gene>
    <name evidence="2" type="ORF">EDI_085960</name>
</gene>
<accession>B0EF43</accession>
<dbReference type="KEGG" id="edi:EDI_085960"/>
<evidence type="ECO:0000313" key="2">
    <source>
        <dbReference type="EMBL" id="EDR26892.1"/>
    </source>
</evidence>
<dbReference type="OMA" id="WENSISQ"/>
<reference evidence="3" key="1">
    <citation type="submission" date="2007-12" db="EMBL/GenBank/DDBJ databases">
        <title>Annotation of Entamoeba dispar SAW760.</title>
        <authorList>
            <person name="Lorenzi H."/>
            <person name="Inman J."/>
            <person name="Schobel S."/>
            <person name="Amedeo P."/>
            <person name="Caler E."/>
        </authorList>
    </citation>
    <scope>NUCLEOTIDE SEQUENCE [LARGE SCALE GENOMIC DNA]</scope>
    <source>
        <strain evidence="3">ATCC PRA-260 / SAW760</strain>
    </source>
</reference>
<dbReference type="Proteomes" id="UP000008076">
    <property type="component" value="Unassembled WGS sequence"/>
</dbReference>
<dbReference type="eggNOG" id="ENOG502RBRX">
    <property type="taxonomic scope" value="Eukaryota"/>
</dbReference>
<sequence length="515" mass="60889">MDFWSLQGVTSISSTIDEILKKKGCQIEEIFEDPHYLLELKSNERLIEFVLKEENIEKSIKYICDGESGKKGGMASETFSSEVEKIQEEIIKRKEIQEKLIETFIKEKDKRVLNNIVNILIALNKREEFKKEIGKKEKMINNLYDNLNESIKSNYLLLLIQTNTIENNNMNKFIEKIIEGKYIEEIEVILKEIMEWENSISQKMYEEFIKSDKIEEYFENIILNKGDKKKELIHILRIILPLKKENNIKQEKMIKGLEKVIENIEKDIKIKEEKIEEEIIDFEHIIEYCIEYEAEIIERKGEEIISKLLSIYLIKKNNSSIYRQYLNDIFTILIKKNKNLINNILKNYKLTEQLIENDKLLLKDHFKFDLYIFEYYLMIQLYSITKDDLSYNIFNDYILKEVLPRQENNTIYFKKPSTISSNNNQIKPFLIDEIDQLNSSLSINENPSSSSTNLFDFKNTSNFNDESSTFNFNSSSFGDTHPSNLVSSKPNFDESKNSFNFDSFSFDSTDFGDFN</sequence>
<dbReference type="EMBL" id="DS549013">
    <property type="protein sequence ID" value="EDR26892.1"/>
    <property type="molecule type" value="Genomic_DNA"/>
</dbReference>
<proteinExistence type="predicted"/>
<dbReference type="GeneID" id="5881899"/>
<evidence type="ECO:0000256" key="1">
    <source>
        <dbReference type="SAM" id="Coils"/>
    </source>
</evidence>
<dbReference type="AlphaFoldDB" id="B0EF43"/>
<dbReference type="VEuPathDB" id="AmoebaDB:EDI_085960"/>
<organism evidence="3">
    <name type="scientific">Entamoeba dispar (strain ATCC PRA-260 / SAW760)</name>
    <dbReference type="NCBI Taxonomy" id="370354"/>
    <lineage>
        <taxon>Eukaryota</taxon>
        <taxon>Amoebozoa</taxon>
        <taxon>Evosea</taxon>
        <taxon>Archamoebae</taxon>
        <taxon>Mastigamoebida</taxon>
        <taxon>Entamoebidae</taxon>
        <taxon>Entamoeba</taxon>
    </lineage>
</organism>
<dbReference type="RefSeq" id="XP_001736888.1">
    <property type="nucleotide sequence ID" value="XM_001736836.1"/>
</dbReference>